<sequence>MGGAPGARSARGGIAATSTFGPAYTVVTRAGAMPKSSRNDRRARSLNVKIAAAAAYTARSRSITARCSTGDSAAAHEWASCVAMLVFESQYRKYGASVRGAKVAPYCSTASGRADAPARAALRERRSNGSRFR</sequence>
<proteinExistence type="predicted"/>
<protein>
    <submittedName>
        <fullName evidence="1">Uncharacterized protein</fullName>
    </submittedName>
</protein>
<dbReference type="AlphaFoldDB" id="A0A6J4KKE8"/>
<name>A0A6J4KKE8_9BACT</name>
<reference evidence="1" key="1">
    <citation type="submission" date="2020-02" db="EMBL/GenBank/DDBJ databases">
        <authorList>
            <person name="Meier V. D."/>
        </authorList>
    </citation>
    <scope>NUCLEOTIDE SEQUENCE</scope>
    <source>
        <strain evidence="1">AVDCRST_MAG40</strain>
    </source>
</reference>
<gene>
    <name evidence="1" type="ORF">AVDCRST_MAG40-810</name>
</gene>
<dbReference type="EMBL" id="CADCTX010000235">
    <property type="protein sequence ID" value="CAA9308130.1"/>
    <property type="molecule type" value="Genomic_DNA"/>
</dbReference>
<accession>A0A6J4KKE8</accession>
<evidence type="ECO:0000313" key="1">
    <source>
        <dbReference type="EMBL" id="CAA9308130.1"/>
    </source>
</evidence>
<organism evidence="1">
    <name type="scientific">uncultured Gemmatimonadaceae bacterium</name>
    <dbReference type="NCBI Taxonomy" id="246130"/>
    <lineage>
        <taxon>Bacteria</taxon>
        <taxon>Pseudomonadati</taxon>
        <taxon>Gemmatimonadota</taxon>
        <taxon>Gemmatimonadia</taxon>
        <taxon>Gemmatimonadales</taxon>
        <taxon>Gemmatimonadaceae</taxon>
        <taxon>environmental samples</taxon>
    </lineage>
</organism>